<dbReference type="Pfam" id="PF02577">
    <property type="entry name" value="BFN_dom"/>
    <property type="match status" value="1"/>
</dbReference>
<dbReference type="PANTHER" id="PTHR15160:SF1">
    <property type="entry name" value="VON HIPPEL-LINDAU DISEASE TUMOR SUPPRESSOR"/>
    <property type="match status" value="1"/>
</dbReference>
<dbReference type="EMBL" id="UOEK01000182">
    <property type="protein sequence ID" value="VAW00217.1"/>
    <property type="molecule type" value="Genomic_DNA"/>
</dbReference>
<feature type="domain" description="BFN" evidence="1">
    <location>
        <begin position="4"/>
        <end position="136"/>
    </location>
</feature>
<dbReference type="InterPro" id="IPR003729">
    <property type="entry name" value="Bi_nuclease_dom"/>
</dbReference>
<reference evidence="2" key="1">
    <citation type="submission" date="2018-06" db="EMBL/GenBank/DDBJ databases">
        <authorList>
            <person name="Zhirakovskaya E."/>
        </authorList>
    </citation>
    <scope>NUCLEOTIDE SEQUENCE</scope>
</reference>
<organism evidence="2">
    <name type="scientific">hydrothermal vent metagenome</name>
    <dbReference type="NCBI Taxonomy" id="652676"/>
    <lineage>
        <taxon>unclassified sequences</taxon>
        <taxon>metagenomes</taxon>
        <taxon>ecological metagenomes</taxon>
    </lineage>
</organism>
<protein>
    <recommendedName>
        <fullName evidence="1">BFN domain-containing protein</fullName>
    </recommendedName>
</protein>
<dbReference type="PROSITE" id="PS51658">
    <property type="entry name" value="BFN"/>
    <property type="match status" value="1"/>
</dbReference>
<dbReference type="SUPFAM" id="SSF103256">
    <property type="entry name" value="Hypothetical protein TM0160"/>
    <property type="match status" value="1"/>
</dbReference>
<dbReference type="InterPro" id="IPR036104">
    <property type="entry name" value="BFN_sf"/>
</dbReference>
<evidence type="ECO:0000313" key="2">
    <source>
        <dbReference type="EMBL" id="VAW00217.1"/>
    </source>
</evidence>
<dbReference type="Gene3D" id="3.10.690.10">
    <property type="entry name" value="Bifunctional nuclease domain"/>
    <property type="match status" value="1"/>
</dbReference>
<accession>A0A3B0SGW1</accession>
<name>A0A3B0SGW1_9ZZZZ</name>
<evidence type="ECO:0000259" key="1">
    <source>
        <dbReference type="PROSITE" id="PS51658"/>
    </source>
</evidence>
<dbReference type="GO" id="GO:0004518">
    <property type="term" value="F:nuclease activity"/>
    <property type="evidence" value="ECO:0007669"/>
    <property type="project" value="InterPro"/>
</dbReference>
<gene>
    <name evidence="2" type="ORF">MNBD_ACTINO02-839</name>
</gene>
<sequence>MSTYLPVEIVGIRIELPTNTPVMLLREQGGKRHLPIWIGPNEATAIALALEGIEPQRPMTHDLFSEVIQKLSFNLKEVVVTGLESGTYFAELHFEKVGESPIIVSARPSDAIALATRLGAAVTVAEDVLDEAGILIQNESDTEDADKEIERFREFLDDIDPDDFGEGHQHPSSNL</sequence>
<dbReference type="PANTHER" id="PTHR15160">
    <property type="entry name" value="VON HIPPEL-LINDAU PROTEIN"/>
    <property type="match status" value="1"/>
</dbReference>
<dbReference type="AlphaFoldDB" id="A0A3B0SGW1"/>
<proteinExistence type="predicted"/>